<keyword evidence="11" id="KW-1185">Reference proteome</keyword>
<dbReference type="Gene3D" id="1.10.10.60">
    <property type="entry name" value="Homeodomain-like"/>
    <property type="match status" value="2"/>
</dbReference>
<sequence>MEGPKGVRKGAWTSEEDNLLRNWVEKHGEGRWHLVPSRAGLNRCRKSCRLRWLNYLKPNINRGEFAEDEVDLIIKLHKLLGNRGSLLLVPRWSLISGRLPGRTANDIKNFWNTRMRKKITYCEEDAKPKTPNVKKTNIIRPQPWKLKNMSSTTVNNAPMKLLQEPHGSNTHENARMVHGGGVAPAYNNLCEHSMAFPLPRSYNEDVCEKILDKKEHQFNGSTTEPFAEENATGTDAVDTFFEEGQMTKGMNDFYEDWWIEFSSDIDLWKLLSEEQETSIDKIF</sequence>
<name>A0A6A6KI32_HEVBR</name>
<keyword evidence="3" id="KW-0805">Transcription regulation</keyword>
<dbReference type="Proteomes" id="UP000467840">
    <property type="component" value="Chromosome 8"/>
</dbReference>
<evidence type="ECO:0000256" key="2">
    <source>
        <dbReference type="ARBA" id="ARBA00022737"/>
    </source>
</evidence>
<keyword evidence="6" id="KW-0804">Transcription</keyword>
<dbReference type="EMBL" id="JAAGAX010000016">
    <property type="protein sequence ID" value="KAF2287965.1"/>
    <property type="molecule type" value="Genomic_DNA"/>
</dbReference>
<feature type="domain" description="Myb-like" evidence="8">
    <location>
        <begin position="4"/>
        <end position="56"/>
    </location>
</feature>
<dbReference type="PANTHER" id="PTHR47999">
    <property type="entry name" value="TRANSCRIPTION FACTOR MYB8-RELATED-RELATED"/>
    <property type="match status" value="1"/>
</dbReference>
<evidence type="ECO:0000256" key="4">
    <source>
        <dbReference type="ARBA" id="ARBA00023125"/>
    </source>
</evidence>
<keyword evidence="4" id="KW-0238">DNA-binding</keyword>
<keyword evidence="7" id="KW-0539">Nucleus</keyword>
<keyword evidence="2" id="KW-0677">Repeat</keyword>
<dbReference type="PROSITE" id="PS50090">
    <property type="entry name" value="MYB_LIKE"/>
    <property type="match status" value="2"/>
</dbReference>
<evidence type="ECO:0000256" key="7">
    <source>
        <dbReference type="ARBA" id="ARBA00023242"/>
    </source>
</evidence>
<gene>
    <name evidence="10" type="ORF">GH714_003568</name>
</gene>
<dbReference type="Pfam" id="PF00249">
    <property type="entry name" value="Myb_DNA-binding"/>
    <property type="match status" value="2"/>
</dbReference>
<dbReference type="SMART" id="SM00717">
    <property type="entry name" value="SANT"/>
    <property type="match status" value="2"/>
</dbReference>
<comment type="caution">
    <text evidence="10">The sequence shown here is derived from an EMBL/GenBank/DDBJ whole genome shotgun (WGS) entry which is preliminary data.</text>
</comment>
<dbReference type="InterPro" id="IPR015495">
    <property type="entry name" value="Myb_TF_plants"/>
</dbReference>
<evidence type="ECO:0000259" key="9">
    <source>
        <dbReference type="PROSITE" id="PS51294"/>
    </source>
</evidence>
<dbReference type="CDD" id="cd00167">
    <property type="entry name" value="SANT"/>
    <property type="match status" value="2"/>
</dbReference>
<protein>
    <submittedName>
        <fullName evidence="10">Uncharacterized protein</fullName>
    </submittedName>
</protein>
<proteinExistence type="predicted"/>
<feature type="domain" description="Myb-like" evidence="8">
    <location>
        <begin position="57"/>
        <end position="115"/>
    </location>
</feature>
<dbReference type="GO" id="GO:0005634">
    <property type="term" value="C:nucleus"/>
    <property type="evidence" value="ECO:0007669"/>
    <property type="project" value="UniProtKB-SubCell"/>
</dbReference>
<accession>A0A6A6KI32</accession>
<dbReference type="PROSITE" id="PS51294">
    <property type="entry name" value="HTH_MYB"/>
    <property type="match status" value="2"/>
</dbReference>
<dbReference type="InterPro" id="IPR009057">
    <property type="entry name" value="Homeodomain-like_sf"/>
</dbReference>
<dbReference type="PANTHER" id="PTHR47999:SF24">
    <property type="entry name" value="TRANSCRIPTION FACTOR MYB90"/>
    <property type="match status" value="1"/>
</dbReference>
<evidence type="ECO:0000256" key="1">
    <source>
        <dbReference type="ARBA" id="ARBA00004123"/>
    </source>
</evidence>
<evidence type="ECO:0000256" key="3">
    <source>
        <dbReference type="ARBA" id="ARBA00023015"/>
    </source>
</evidence>
<evidence type="ECO:0000259" key="8">
    <source>
        <dbReference type="PROSITE" id="PS50090"/>
    </source>
</evidence>
<evidence type="ECO:0000313" key="11">
    <source>
        <dbReference type="Proteomes" id="UP000467840"/>
    </source>
</evidence>
<dbReference type="GO" id="GO:0003677">
    <property type="term" value="F:DNA binding"/>
    <property type="evidence" value="ECO:0007669"/>
    <property type="project" value="UniProtKB-KW"/>
</dbReference>
<feature type="domain" description="HTH myb-type" evidence="9">
    <location>
        <begin position="5"/>
        <end position="60"/>
    </location>
</feature>
<evidence type="ECO:0000313" key="10">
    <source>
        <dbReference type="EMBL" id="KAF2287965.1"/>
    </source>
</evidence>
<evidence type="ECO:0000256" key="6">
    <source>
        <dbReference type="ARBA" id="ARBA00023163"/>
    </source>
</evidence>
<dbReference type="InterPro" id="IPR001005">
    <property type="entry name" value="SANT/Myb"/>
</dbReference>
<reference evidence="10 11" key="1">
    <citation type="journal article" date="2020" name="Mol. Plant">
        <title>The Chromosome-Based Rubber Tree Genome Provides New Insights into Spurge Genome Evolution and Rubber Biosynthesis.</title>
        <authorList>
            <person name="Liu J."/>
            <person name="Shi C."/>
            <person name="Shi C.C."/>
            <person name="Li W."/>
            <person name="Zhang Q.J."/>
            <person name="Zhang Y."/>
            <person name="Li K."/>
            <person name="Lu H.F."/>
            <person name="Shi C."/>
            <person name="Zhu S.T."/>
            <person name="Xiao Z.Y."/>
            <person name="Nan H."/>
            <person name="Yue Y."/>
            <person name="Zhu X.G."/>
            <person name="Wu Y."/>
            <person name="Hong X.N."/>
            <person name="Fan G.Y."/>
            <person name="Tong Y."/>
            <person name="Zhang D."/>
            <person name="Mao C.L."/>
            <person name="Liu Y.L."/>
            <person name="Hao S.J."/>
            <person name="Liu W.Q."/>
            <person name="Lv M.Q."/>
            <person name="Zhang H.B."/>
            <person name="Liu Y."/>
            <person name="Hu-Tang G.R."/>
            <person name="Wang J.P."/>
            <person name="Wang J.H."/>
            <person name="Sun Y.H."/>
            <person name="Ni S.B."/>
            <person name="Chen W.B."/>
            <person name="Zhang X.C."/>
            <person name="Jiao Y.N."/>
            <person name="Eichler E.E."/>
            <person name="Li G.H."/>
            <person name="Liu X."/>
            <person name="Gao L.Z."/>
        </authorList>
    </citation>
    <scope>NUCLEOTIDE SEQUENCE [LARGE SCALE GENOMIC DNA]</scope>
    <source>
        <strain evidence="11">cv. GT1</strain>
        <tissue evidence="10">Leaf</tissue>
    </source>
</reference>
<dbReference type="FunFam" id="1.10.10.60:FF:000218">
    <property type="entry name" value="Myb transcription factor"/>
    <property type="match status" value="1"/>
</dbReference>
<feature type="domain" description="HTH myb-type" evidence="9">
    <location>
        <begin position="61"/>
        <end position="119"/>
    </location>
</feature>
<evidence type="ECO:0000256" key="5">
    <source>
        <dbReference type="ARBA" id="ARBA00023159"/>
    </source>
</evidence>
<dbReference type="SUPFAM" id="SSF46689">
    <property type="entry name" value="Homeodomain-like"/>
    <property type="match status" value="1"/>
</dbReference>
<organism evidence="10 11">
    <name type="scientific">Hevea brasiliensis</name>
    <name type="common">Para rubber tree</name>
    <name type="synonym">Siphonia brasiliensis</name>
    <dbReference type="NCBI Taxonomy" id="3981"/>
    <lineage>
        <taxon>Eukaryota</taxon>
        <taxon>Viridiplantae</taxon>
        <taxon>Streptophyta</taxon>
        <taxon>Embryophyta</taxon>
        <taxon>Tracheophyta</taxon>
        <taxon>Spermatophyta</taxon>
        <taxon>Magnoliopsida</taxon>
        <taxon>eudicotyledons</taxon>
        <taxon>Gunneridae</taxon>
        <taxon>Pentapetalae</taxon>
        <taxon>rosids</taxon>
        <taxon>fabids</taxon>
        <taxon>Malpighiales</taxon>
        <taxon>Euphorbiaceae</taxon>
        <taxon>Crotonoideae</taxon>
        <taxon>Micrandreae</taxon>
        <taxon>Hevea</taxon>
    </lineage>
</organism>
<dbReference type="AlphaFoldDB" id="A0A6A6KI32"/>
<keyword evidence="5" id="KW-0010">Activator</keyword>
<dbReference type="InterPro" id="IPR017930">
    <property type="entry name" value="Myb_dom"/>
</dbReference>
<comment type="subcellular location">
    <subcellularLocation>
        <location evidence="1">Nucleus</location>
    </subcellularLocation>
</comment>
<dbReference type="GO" id="GO:0080090">
    <property type="term" value="P:regulation of primary metabolic process"/>
    <property type="evidence" value="ECO:0007669"/>
    <property type="project" value="UniProtKB-ARBA"/>
</dbReference>